<feature type="region of interest" description="Disordered" evidence="2">
    <location>
        <begin position="380"/>
        <end position="399"/>
    </location>
</feature>
<feature type="compositionally biased region" description="Low complexity" evidence="2">
    <location>
        <begin position="386"/>
        <end position="399"/>
    </location>
</feature>
<comment type="caution">
    <text evidence="3">The sequence shown here is derived from an EMBL/GenBank/DDBJ whole genome shotgun (WGS) entry which is preliminary data.</text>
</comment>
<feature type="region of interest" description="Disordered" evidence="2">
    <location>
        <begin position="1"/>
        <end position="34"/>
    </location>
</feature>
<accession>A0A5M3MZB6</accession>
<feature type="coiled-coil region" evidence="1">
    <location>
        <begin position="176"/>
        <end position="203"/>
    </location>
</feature>
<feature type="compositionally biased region" description="Polar residues" evidence="2">
    <location>
        <begin position="220"/>
        <end position="232"/>
    </location>
</feature>
<evidence type="ECO:0000256" key="1">
    <source>
        <dbReference type="SAM" id="Coils"/>
    </source>
</evidence>
<sequence>MLAVSHGARHAKQGIGIQKGIGLQHSGHAQQASRSLHIPSFVPRAARPAATTVPPPTSTAQRLFTQSRNFASRVFAHLTAPGLGVIPQAAQPHALHGLGSGAGRGLSTHAPSIKSSFSLPVRTALTRPLGAPCLPRPPAVPRSVAHIGLGSARSFHSARPIFQNLADNVPIATRALWEAEWEVKGAEERKRRFRKEKENKVLKTKEQLKPKEKAIVKPASASTEASTGSLEPTHSELEHYFPTAAAKPSDVTTYLLVPLAPTPTSRLPLSAYDDGNSMHHPLLPLGDIGAMHHLHRQHQLRVSTLFARLDGEEVWDDPRVRVDAYAYGAGQESERECTMLRVTLEGWSKNSVLRVLAGAGQGWCSIEEVRADELSSVSTPTISGVSTPSPGAPLSPALSSVSLTDTDAEHVSALLSPPAHWAEEIGDERMMNMSDDDDDDMVSNSFVLPTLDFSSSFLASSAIAPPAHTASPPSYSVPAAASPQPEMILRTASELAAEALGSPWASPLASPSLSSASSFSDLGSRAGSDGGYPFDARSESWSDVGWTMSPPGPTEVGTENAWMGVGFSSRFADQFDGN</sequence>
<evidence type="ECO:0000313" key="3">
    <source>
        <dbReference type="EMBL" id="EIW84366.1"/>
    </source>
</evidence>
<keyword evidence="1" id="KW-0175">Coiled coil</keyword>
<gene>
    <name evidence="3" type="ORF">CONPUDRAFT_100382</name>
</gene>
<dbReference type="EMBL" id="JH711575">
    <property type="protein sequence ID" value="EIW84366.1"/>
    <property type="molecule type" value="Genomic_DNA"/>
</dbReference>
<dbReference type="RefSeq" id="XP_007766079.1">
    <property type="nucleotide sequence ID" value="XM_007767889.1"/>
</dbReference>
<keyword evidence="4" id="KW-1185">Reference proteome</keyword>
<name>A0A5M3MZB6_CONPW</name>
<feature type="compositionally biased region" description="Low complexity" evidence="2">
    <location>
        <begin position="13"/>
        <end position="22"/>
    </location>
</feature>
<dbReference type="OMA" id="EAGTGWC"/>
<dbReference type="Proteomes" id="UP000053558">
    <property type="component" value="Unassembled WGS sequence"/>
</dbReference>
<evidence type="ECO:0000256" key="2">
    <source>
        <dbReference type="SAM" id="MobiDB-lite"/>
    </source>
</evidence>
<dbReference type="KEGG" id="cput:CONPUDRAFT_100382"/>
<organism evidence="3 4">
    <name type="scientific">Coniophora puteana (strain RWD-64-598)</name>
    <name type="common">Brown rot fungus</name>
    <dbReference type="NCBI Taxonomy" id="741705"/>
    <lineage>
        <taxon>Eukaryota</taxon>
        <taxon>Fungi</taxon>
        <taxon>Dikarya</taxon>
        <taxon>Basidiomycota</taxon>
        <taxon>Agaricomycotina</taxon>
        <taxon>Agaricomycetes</taxon>
        <taxon>Agaricomycetidae</taxon>
        <taxon>Boletales</taxon>
        <taxon>Coniophorineae</taxon>
        <taxon>Coniophoraceae</taxon>
        <taxon>Coniophora</taxon>
    </lineage>
</organism>
<evidence type="ECO:0000313" key="4">
    <source>
        <dbReference type="Proteomes" id="UP000053558"/>
    </source>
</evidence>
<reference evidence="4" key="1">
    <citation type="journal article" date="2012" name="Science">
        <title>The Paleozoic origin of enzymatic lignin decomposition reconstructed from 31 fungal genomes.</title>
        <authorList>
            <person name="Floudas D."/>
            <person name="Binder M."/>
            <person name="Riley R."/>
            <person name="Barry K."/>
            <person name="Blanchette R.A."/>
            <person name="Henrissat B."/>
            <person name="Martinez A.T."/>
            <person name="Otillar R."/>
            <person name="Spatafora J.W."/>
            <person name="Yadav J.S."/>
            <person name="Aerts A."/>
            <person name="Benoit I."/>
            <person name="Boyd A."/>
            <person name="Carlson A."/>
            <person name="Copeland A."/>
            <person name="Coutinho P.M."/>
            <person name="de Vries R.P."/>
            <person name="Ferreira P."/>
            <person name="Findley K."/>
            <person name="Foster B."/>
            <person name="Gaskell J."/>
            <person name="Glotzer D."/>
            <person name="Gorecki P."/>
            <person name="Heitman J."/>
            <person name="Hesse C."/>
            <person name="Hori C."/>
            <person name="Igarashi K."/>
            <person name="Jurgens J.A."/>
            <person name="Kallen N."/>
            <person name="Kersten P."/>
            <person name="Kohler A."/>
            <person name="Kuees U."/>
            <person name="Kumar T.K.A."/>
            <person name="Kuo A."/>
            <person name="LaButti K."/>
            <person name="Larrondo L.F."/>
            <person name="Lindquist E."/>
            <person name="Ling A."/>
            <person name="Lombard V."/>
            <person name="Lucas S."/>
            <person name="Lundell T."/>
            <person name="Martin R."/>
            <person name="McLaughlin D.J."/>
            <person name="Morgenstern I."/>
            <person name="Morin E."/>
            <person name="Murat C."/>
            <person name="Nagy L.G."/>
            <person name="Nolan M."/>
            <person name="Ohm R.A."/>
            <person name="Patyshakuliyeva A."/>
            <person name="Rokas A."/>
            <person name="Ruiz-Duenas F.J."/>
            <person name="Sabat G."/>
            <person name="Salamov A."/>
            <person name="Samejima M."/>
            <person name="Schmutz J."/>
            <person name="Slot J.C."/>
            <person name="St John F."/>
            <person name="Stenlid J."/>
            <person name="Sun H."/>
            <person name="Sun S."/>
            <person name="Syed K."/>
            <person name="Tsang A."/>
            <person name="Wiebenga A."/>
            <person name="Young D."/>
            <person name="Pisabarro A."/>
            <person name="Eastwood D.C."/>
            <person name="Martin F."/>
            <person name="Cullen D."/>
            <person name="Grigoriev I.V."/>
            <person name="Hibbett D.S."/>
        </authorList>
    </citation>
    <scope>NUCLEOTIDE SEQUENCE [LARGE SCALE GENOMIC DNA]</scope>
    <source>
        <strain evidence="4">RWD-64-598 SS2</strain>
    </source>
</reference>
<feature type="region of interest" description="Disordered" evidence="2">
    <location>
        <begin position="213"/>
        <end position="233"/>
    </location>
</feature>
<proteinExistence type="predicted"/>
<protein>
    <submittedName>
        <fullName evidence="3">Uncharacterized protein</fullName>
    </submittedName>
</protein>
<dbReference type="AlphaFoldDB" id="A0A5M3MZB6"/>
<dbReference type="GeneID" id="19198229"/>
<dbReference type="OrthoDB" id="2585251at2759"/>